<gene>
    <name evidence="3" type="ORF">ETP43_13175</name>
</gene>
<name>A0A4Q1RJU2_9FIRM</name>
<feature type="domain" description="DUF5979" evidence="2">
    <location>
        <begin position="200"/>
        <end position="299"/>
    </location>
</feature>
<dbReference type="OrthoDB" id="2064693at2"/>
<keyword evidence="4" id="KW-1185">Reference proteome</keyword>
<dbReference type="Proteomes" id="UP000290106">
    <property type="component" value="Unassembled WGS sequence"/>
</dbReference>
<dbReference type="AlphaFoldDB" id="A0A4Q1RJU2"/>
<reference evidence="3 4" key="1">
    <citation type="submission" date="2019-01" db="EMBL/GenBank/DDBJ databases">
        <title>Blautia sp. nov. KGMB01111 isolated human feces.</title>
        <authorList>
            <person name="Park J.-E."/>
            <person name="Kim J.-S."/>
            <person name="Park S.-H."/>
        </authorList>
    </citation>
    <scope>NUCLEOTIDE SEQUENCE [LARGE SCALE GENOMIC DNA]</scope>
    <source>
        <strain evidence="3 4">KGMB01111</strain>
    </source>
</reference>
<accession>A0A4Q1RJU2</accession>
<evidence type="ECO:0000259" key="2">
    <source>
        <dbReference type="Pfam" id="PF19407"/>
    </source>
</evidence>
<dbReference type="Pfam" id="PF19407">
    <property type="entry name" value="DUF5979"/>
    <property type="match status" value="1"/>
</dbReference>
<comment type="caution">
    <text evidence="3">The sequence shown here is derived from an EMBL/GenBank/DDBJ whole genome shotgun (WGS) entry which is preliminary data.</text>
</comment>
<proteinExistence type="predicted"/>
<feature type="signal peptide" evidence="1">
    <location>
        <begin position="1"/>
        <end position="21"/>
    </location>
</feature>
<feature type="chain" id="PRO_5039078278" description="DUF5979 domain-containing protein" evidence="1">
    <location>
        <begin position="22"/>
        <end position="332"/>
    </location>
</feature>
<evidence type="ECO:0000256" key="1">
    <source>
        <dbReference type="SAM" id="SignalP"/>
    </source>
</evidence>
<dbReference type="Gene3D" id="2.60.40.10">
    <property type="entry name" value="Immunoglobulins"/>
    <property type="match status" value="1"/>
</dbReference>
<dbReference type="InterPro" id="IPR046022">
    <property type="entry name" value="DUF5979"/>
</dbReference>
<dbReference type="InterPro" id="IPR013783">
    <property type="entry name" value="Ig-like_fold"/>
</dbReference>
<protein>
    <recommendedName>
        <fullName evidence="2">DUF5979 domain-containing protein</fullName>
    </recommendedName>
</protein>
<evidence type="ECO:0000313" key="4">
    <source>
        <dbReference type="Proteomes" id="UP000290106"/>
    </source>
</evidence>
<evidence type="ECO:0000313" key="3">
    <source>
        <dbReference type="EMBL" id="RXS76057.1"/>
    </source>
</evidence>
<keyword evidence="1" id="KW-0732">Signal</keyword>
<dbReference type="RefSeq" id="WP_129258563.1">
    <property type="nucleotide sequence ID" value="NZ_SDKC01000001.1"/>
</dbReference>
<sequence length="332" mass="36111">MKKRIRTAGALTLAAITVLSAAGLSSVYGALGVDTEQKCSLTFTLDGTEFAELNEVEIPVDVYQIADITEEAQYTAHTGYEGLGLDQISSTTTAEAWMQMAEDAMKIVEDTKAEPTAVTTVEKKAGESTATGKIENLKTGMYLVAAETVQTSEYTYDFSPYLVSLPNNYYSGEHPDDTWVYDVTTGMKPQQTQRYGDLEIVKDLTAYNTSLQDALFVFQVEGTRNGENVYSDVVTIKFNEAGKKTTLVKHLPAGTEVTVTEIYAGGSYKNTSGDTQTATIIAEGEDNSPVSVSFTNTYDGRLVPGSGIVNHFENKDGEWSWEQQDDNTVSAN</sequence>
<dbReference type="EMBL" id="SDKC01000001">
    <property type="protein sequence ID" value="RXS76057.1"/>
    <property type="molecule type" value="Genomic_DNA"/>
</dbReference>
<organism evidence="3 4">
    <name type="scientific">Blautia faecicola</name>
    <dbReference type="NCBI Taxonomy" id="2509240"/>
    <lineage>
        <taxon>Bacteria</taxon>
        <taxon>Bacillati</taxon>
        <taxon>Bacillota</taxon>
        <taxon>Clostridia</taxon>
        <taxon>Lachnospirales</taxon>
        <taxon>Lachnospiraceae</taxon>
        <taxon>Blautia</taxon>
    </lineage>
</organism>